<feature type="region of interest" description="Disordered" evidence="3">
    <location>
        <begin position="100"/>
        <end position="169"/>
    </location>
</feature>
<dbReference type="EMBL" id="JAUPFM010000029">
    <property type="protein sequence ID" value="KAK2814660.1"/>
    <property type="molecule type" value="Genomic_DNA"/>
</dbReference>
<accession>A0AA88IDU7</accession>
<dbReference type="AlphaFoldDB" id="A0AA88IDU7"/>
<dbReference type="Proteomes" id="UP001187415">
    <property type="component" value="Unassembled WGS sequence"/>
</dbReference>
<name>A0AA88IDU7_CHASR</name>
<dbReference type="GO" id="GO:0016316">
    <property type="term" value="F:phosphatidylinositol-3,4-bisphosphate 4-phosphatase activity"/>
    <property type="evidence" value="ECO:0007669"/>
    <property type="project" value="InterPro"/>
</dbReference>
<evidence type="ECO:0000313" key="5">
    <source>
        <dbReference type="Proteomes" id="UP001187415"/>
    </source>
</evidence>
<comment type="caution">
    <text evidence="4">The sequence shown here is derived from an EMBL/GenBank/DDBJ whole genome shotgun (WGS) entry which is preliminary data.</text>
</comment>
<dbReference type="InterPro" id="IPR039034">
    <property type="entry name" value="INPP4"/>
</dbReference>
<keyword evidence="2" id="KW-0443">Lipid metabolism</keyword>
<sequence>MARASSPGITSTSCQSEASRDRKTALQTWLGPRGSVLWVGVRFTSCKSTRDRTAISLTLEQCQILQQEHALAPPVFYQALDCMRSLEDKVESLERELLQVRQKSQRQGKKIRRLSKGVGKDTQSSPGAQSVQDTNEEQQGPSTTQPLPASHTPGPSVSTSSHPQSQLHT</sequence>
<evidence type="ECO:0000313" key="4">
    <source>
        <dbReference type="EMBL" id="KAK2814660.1"/>
    </source>
</evidence>
<dbReference type="PANTHER" id="PTHR12187:SF12">
    <property type="entry name" value="PHOSPHATIDYLINOSITOL-3,4-BISPHOSPHATE 4-PHOSPHATASE"/>
    <property type="match status" value="1"/>
</dbReference>
<evidence type="ECO:0000256" key="2">
    <source>
        <dbReference type="ARBA" id="ARBA00023098"/>
    </source>
</evidence>
<keyword evidence="1" id="KW-0378">Hydrolase</keyword>
<evidence type="ECO:0000256" key="1">
    <source>
        <dbReference type="ARBA" id="ARBA00022801"/>
    </source>
</evidence>
<feature type="region of interest" description="Disordered" evidence="3">
    <location>
        <begin position="1"/>
        <end position="20"/>
    </location>
</feature>
<feature type="compositionally biased region" description="Polar residues" evidence="3">
    <location>
        <begin position="121"/>
        <end position="169"/>
    </location>
</feature>
<organism evidence="4 5">
    <name type="scientific">Channa striata</name>
    <name type="common">Snakehead murrel</name>
    <name type="synonym">Ophicephalus striatus</name>
    <dbReference type="NCBI Taxonomy" id="64152"/>
    <lineage>
        <taxon>Eukaryota</taxon>
        <taxon>Metazoa</taxon>
        <taxon>Chordata</taxon>
        <taxon>Craniata</taxon>
        <taxon>Vertebrata</taxon>
        <taxon>Euteleostomi</taxon>
        <taxon>Actinopterygii</taxon>
        <taxon>Neopterygii</taxon>
        <taxon>Teleostei</taxon>
        <taxon>Neoteleostei</taxon>
        <taxon>Acanthomorphata</taxon>
        <taxon>Anabantaria</taxon>
        <taxon>Anabantiformes</taxon>
        <taxon>Channoidei</taxon>
        <taxon>Channidae</taxon>
        <taxon>Channa</taxon>
    </lineage>
</organism>
<protein>
    <submittedName>
        <fullName evidence="4">Uncharacterized protein</fullName>
    </submittedName>
</protein>
<reference evidence="4" key="1">
    <citation type="submission" date="2023-07" db="EMBL/GenBank/DDBJ databases">
        <title>Chromosome-level Genome Assembly of Striped Snakehead (Channa striata).</title>
        <authorList>
            <person name="Liu H."/>
        </authorList>
    </citation>
    <scope>NUCLEOTIDE SEQUENCE</scope>
    <source>
        <strain evidence="4">Gz</strain>
        <tissue evidence="4">Muscle</tissue>
    </source>
</reference>
<dbReference type="GO" id="GO:0005737">
    <property type="term" value="C:cytoplasm"/>
    <property type="evidence" value="ECO:0007669"/>
    <property type="project" value="TreeGrafter"/>
</dbReference>
<dbReference type="PANTHER" id="PTHR12187">
    <property type="entry name" value="AGAP000124-PA"/>
    <property type="match status" value="1"/>
</dbReference>
<gene>
    <name evidence="4" type="ORF">Q5P01_000863</name>
</gene>
<feature type="compositionally biased region" description="Basic residues" evidence="3">
    <location>
        <begin position="103"/>
        <end position="115"/>
    </location>
</feature>
<proteinExistence type="predicted"/>
<feature type="compositionally biased region" description="Polar residues" evidence="3">
    <location>
        <begin position="7"/>
        <end position="17"/>
    </location>
</feature>
<keyword evidence="5" id="KW-1185">Reference proteome</keyword>
<evidence type="ECO:0000256" key="3">
    <source>
        <dbReference type="SAM" id="MobiDB-lite"/>
    </source>
</evidence>